<dbReference type="GO" id="GO:0006355">
    <property type="term" value="P:regulation of DNA-templated transcription"/>
    <property type="evidence" value="ECO:0007669"/>
    <property type="project" value="InterPro"/>
</dbReference>
<keyword evidence="11" id="KW-1185">Reference proteome</keyword>
<dbReference type="InterPro" id="IPR006197">
    <property type="entry name" value="Peptidase_S24_LexA"/>
</dbReference>
<keyword evidence="4 7" id="KW-0068">Autocatalytic cleavage</keyword>
<keyword evidence="3 7" id="KW-0378">Hydrolase</keyword>
<dbReference type="GO" id="GO:0006281">
    <property type="term" value="P:DNA repair"/>
    <property type="evidence" value="ECO:0007669"/>
    <property type="project" value="UniProtKB-KW"/>
</dbReference>
<dbReference type="Pfam" id="PF00717">
    <property type="entry name" value="Peptidase_S24"/>
    <property type="match status" value="1"/>
</dbReference>
<dbReference type="GO" id="GO:0009432">
    <property type="term" value="P:SOS response"/>
    <property type="evidence" value="ECO:0007669"/>
    <property type="project" value="UniProtKB-KW"/>
</dbReference>
<dbReference type="InterPro" id="IPR015927">
    <property type="entry name" value="Peptidase_S24_S26A/B/C"/>
</dbReference>
<accession>A0A1K1XNG5</accession>
<dbReference type="EMBL" id="FPJW01000006">
    <property type="protein sequence ID" value="SFX51159.1"/>
    <property type="molecule type" value="Genomic_DNA"/>
</dbReference>
<dbReference type="PRINTS" id="PR00726">
    <property type="entry name" value="LEXASERPTASE"/>
</dbReference>
<dbReference type="InterPro" id="IPR036286">
    <property type="entry name" value="LexA/Signal_pep-like_sf"/>
</dbReference>
<comment type="similarity">
    <text evidence="1 7">Belongs to the peptidase S24 family.</text>
</comment>
<dbReference type="InterPro" id="IPR050077">
    <property type="entry name" value="LexA_repressor"/>
</dbReference>
<evidence type="ECO:0000256" key="2">
    <source>
        <dbReference type="ARBA" id="ARBA00022763"/>
    </source>
</evidence>
<dbReference type="Proteomes" id="UP000182350">
    <property type="component" value="Unassembled WGS sequence"/>
</dbReference>
<feature type="compositionally biased region" description="Polar residues" evidence="8">
    <location>
        <begin position="1"/>
        <end position="13"/>
    </location>
</feature>
<evidence type="ECO:0000313" key="10">
    <source>
        <dbReference type="EMBL" id="SFX51159.1"/>
    </source>
</evidence>
<dbReference type="PANTHER" id="PTHR33516">
    <property type="entry name" value="LEXA REPRESSOR"/>
    <property type="match status" value="1"/>
</dbReference>
<dbReference type="AlphaFoldDB" id="A0A1K1XNG5"/>
<feature type="region of interest" description="Disordered" evidence="8">
    <location>
        <begin position="1"/>
        <end position="26"/>
    </location>
</feature>
<evidence type="ECO:0000256" key="1">
    <source>
        <dbReference type="ARBA" id="ARBA00007484"/>
    </source>
</evidence>
<evidence type="ECO:0000313" key="11">
    <source>
        <dbReference type="Proteomes" id="UP000182350"/>
    </source>
</evidence>
<protein>
    <submittedName>
        <fullName evidence="10">DNA polymerase V</fullName>
    </submittedName>
</protein>
<gene>
    <name evidence="10" type="ORF">SAMN02745752_01941</name>
</gene>
<evidence type="ECO:0000256" key="4">
    <source>
        <dbReference type="ARBA" id="ARBA00022813"/>
    </source>
</evidence>
<dbReference type="GO" id="GO:0016787">
    <property type="term" value="F:hydrolase activity"/>
    <property type="evidence" value="ECO:0007669"/>
    <property type="project" value="UniProtKB-KW"/>
</dbReference>
<evidence type="ECO:0000256" key="3">
    <source>
        <dbReference type="ARBA" id="ARBA00022801"/>
    </source>
</evidence>
<dbReference type="InterPro" id="IPR039418">
    <property type="entry name" value="LexA-like"/>
</dbReference>
<dbReference type="Gene3D" id="2.10.109.10">
    <property type="entry name" value="Umud Fragment, subunit A"/>
    <property type="match status" value="1"/>
</dbReference>
<name>A0A1K1XNG5_9GAMM</name>
<evidence type="ECO:0000256" key="8">
    <source>
        <dbReference type="SAM" id="MobiDB-lite"/>
    </source>
</evidence>
<dbReference type="RefSeq" id="WP_072326244.1">
    <property type="nucleotide sequence ID" value="NZ_FPJW01000006.1"/>
</dbReference>
<keyword evidence="6" id="KW-0742">SOS response</keyword>
<sequence>MTIDQTFKAQQRQPRGYEESPVASGFPSPAAGYEGAVLSLDQHLVPRPSATYFCRVAGDAMTAAGIHDGDLLVVDASLTPTHDQVVVAILFGEFVVRRLQVQGHKRWLVAESVQQSPPPMDVSRHETDSLFWGVVTWVLHRP</sequence>
<keyword evidence="2" id="KW-0227">DNA damage</keyword>
<dbReference type="SUPFAM" id="SSF51306">
    <property type="entry name" value="LexA/Signal peptidase"/>
    <property type="match status" value="1"/>
</dbReference>
<organism evidence="10 11">
    <name type="scientific">Marinospirillum alkaliphilum DSM 21637</name>
    <dbReference type="NCBI Taxonomy" id="1122209"/>
    <lineage>
        <taxon>Bacteria</taxon>
        <taxon>Pseudomonadati</taxon>
        <taxon>Pseudomonadota</taxon>
        <taxon>Gammaproteobacteria</taxon>
        <taxon>Oceanospirillales</taxon>
        <taxon>Oceanospirillaceae</taxon>
        <taxon>Marinospirillum</taxon>
    </lineage>
</organism>
<evidence type="ECO:0000256" key="7">
    <source>
        <dbReference type="RuleBase" id="RU003991"/>
    </source>
</evidence>
<evidence type="ECO:0000256" key="6">
    <source>
        <dbReference type="ARBA" id="ARBA00023236"/>
    </source>
</evidence>
<evidence type="ECO:0000256" key="5">
    <source>
        <dbReference type="ARBA" id="ARBA00023204"/>
    </source>
</evidence>
<evidence type="ECO:0000259" key="9">
    <source>
        <dbReference type="Pfam" id="PF00717"/>
    </source>
</evidence>
<dbReference type="PANTHER" id="PTHR33516:SF2">
    <property type="entry name" value="LEXA REPRESSOR-RELATED"/>
    <property type="match status" value="1"/>
</dbReference>
<feature type="domain" description="Peptidase S24/S26A/S26B/S26C" evidence="9">
    <location>
        <begin position="22"/>
        <end position="119"/>
    </location>
</feature>
<dbReference type="STRING" id="1122209.SAMN02745752_01941"/>
<proteinExistence type="inferred from homology"/>
<dbReference type="GO" id="GO:0003677">
    <property type="term" value="F:DNA binding"/>
    <property type="evidence" value="ECO:0007669"/>
    <property type="project" value="InterPro"/>
</dbReference>
<keyword evidence="5" id="KW-0234">DNA repair</keyword>
<dbReference type="NCBIfam" id="NF007621">
    <property type="entry name" value="PRK10276.1"/>
    <property type="match status" value="1"/>
</dbReference>
<dbReference type="OrthoDB" id="9787787at2"/>
<reference evidence="10 11" key="1">
    <citation type="submission" date="2016-11" db="EMBL/GenBank/DDBJ databases">
        <authorList>
            <person name="Jaros S."/>
            <person name="Januszkiewicz K."/>
            <person name="Wedrychowicz H."/>
        </authorList>
    </citation>
    <scope>NUCLEOTIDE SEQUENCE [LARGE SCALE GENOMIC DNA]</scope>
    <source>
        <strain evidence="10 11">DSM 21637</strain>
    </source>
</reference>
<dbReference type="CDD" id="cd06529">
    <property type="entry name" value="S24_LexA-like"/>
    <property type="match status" value="1"/>
</dbReference>